<accession>A0A1J7JGC2</accession>
<sequence length="474" mass="49757">MAALSQAAAANSASSLPSRQSGATITVDLSKTYQTIDGFGTSEAFQRAVQMSKLPESEQRKALDLLFSTTKGAGLSILRNGIGSSPDMSSDHMVSIAPKNPGGPTKPLVYQWDGSDNKQLWVAQEAQHTYGVQTIYADAWSAPGYMKTNGNDANGGSLCGVTGASCSSGDWRQAYADYLVRYIQFYQESNVTITHVGFLNEPDLTTSYASMRSNGQQAADFIKVLHPTLEKANLGSQVGIACCDAEGWSSQAGMLSSLRPVDDRLSVVTAHGYTSPPSSPMNTRHRVWLTEAADLNGAWTTAWYGSGGAGEGMTWADNIFRAIVDANCSAYLYWVGVQGGDTNSKMVRIGNGAVQPSKRLWAFGQWSRFVRPGAVRVGSSTSGGASGLKVAAFRNVDGSVAVQLINSAGGAAKVNVRLSGGADAPVAKAWVTDNTREIGDLESSISGGVTSASIPSRSMATILLSSGNSTGIAK</sequence>
<feature type="domain" description="Endo-beta-1,6-galactanase-like" evidence="4">
    <location>
        <begin position="24"/>
        <end position="248"/>
    </location>
</feature>
<dbReference type="GO" id="GO:0006680">
    <property type="term" value="P:glucosylceramide catabolic process"/>
    <property type="evidence" value="ECO:0007669"/>
    <property type="project" value="TreeGrafter"/>
</dbReference>
<dbReference type="EMBL" id="KV875098">
    <property type="protein sequence ID" value="OIW28300.1"/>
    <property type="molecule type" value="Genomic_DNA"/>
</dbReference>
<evidence type="ECO:0000313" key="6">
    <source>
        <dbReference type="EMBL" id="OIW28300.1"/>
    </source>
</evidence>
<evidence type="ECO:0000256" key="1">
    <source>
        <dbReference type="ARBA" id="ARBA00005382"/>
    </source>
</evidence>
<name>A0A1J7JGC2_9PEZI</name>
<dbReference type="SUPFAM" id="SSF51445">
    <property type="entry name" value="(Trans)glycosidases"/>
    <property type="match status" value="1"/>
</dbReference>
<gene>
    <name evidence="6" type="ORF">CONLIGDRAFT_654621</name>
</gene>
<protein>
    <submittedName>
        <fullName evidence="6">Glycoside hydrolase</fullName>
    </submittedName>
</protein>
<dbReference type="OrthoDB" id="2012278at2759"/>
<organism evidence="6 7">
    <name type="scientific">Coniochaeta ligniaria NRRL 30616</name>
    <dbReference type="NCBI Taxonomy" id="1408157"/>
    <lineage>
        <taxon>Eukaryota</taxon>
        <taxon>Fungi</taxon>
        <taxon>Dikarya</taxon>
        <taxon>Ascomycota</taxon>
        <taxon>Pezizomycotina</taxon>
        <taxon>Sordariomycetes</taxon>
        <taxon>Sordariomycetidae</taxon>
        <taxon>Coniochaetales</taxon>
        <taxon>Coniochaetaceae</taxon>
        <taxon>Coniochaeta</taxon>
    </lineage>
</organism>
<dbReference type="Gene3D" id="3.20.20.80">
    <property type="entry name" value="Glycosidases"/>
    <property type="match status" value="1"/>
</dbReference>
<evidence type="ECO:0000256" key="3">
    <source>
        <dbReference type="ARBA" id="ARBA00022801"/>
    </source>
</evidence>
<dbReference type="GO" id="GO:0004348">
    <property type="term" value="F:glucosylceramidase activity"/>
    <property type="evidence" value="ECO:0007669"/>
    <property type="project" value="InterPro"/>
</dbReference>
<dbReference type="PANTHER" id="PTHR11069">
    <property type="entry name" value="GLUCOSYLCERAMIDASE"/>
    <property type="match status" value="1"/>
</dbReference>
<dbReference type="SUPFAM" id="SSF51011">
    <property type="entry name" value="Glycosyl hydrolase domain"/>
    <property type="match status" value="1"/>
</dbReference>
<keyword evidence="2" id="KW-0732">Signal</keyword>
<dbReference type="AlphaFoldDB" id="A0A1J7JGC2"/>
<dbReference type="Pfam" id="PF14587">
    <property type="entry name" value="Glyco_hydr_30_2"/>
    <property type="match status" value="1"/>
</dbReference>
<evidence type="ECO:0000259" key="4">
    <source>
        <dbReference type="Pfam" id="PF14587"/>
    </source>
</evidence>
<keyword evidence="7" id="KW-1185">Reference proteome</keyword>
<keyword evidence="3 6" id="KW-0378">Hydrolase</keyword>
<dbReference type="Gene3D" id="2.60.40.1180">
    <property type="entry name" value="Golgi alpha-mannosidase II"/>
    <property type="match status" value="1"/>
</dbReference>
<dbReference type="InterPro" id="IPR017853">
    <property type="entry name" value="GH"/>
</dbReference>
<feature type="domain" description="Glycosyl hydrolase family 30 beta sandwich" evidence="5">
    <location>
        <begin position="373"/>
        <end position="462"/>
    </location>
</feature>
<dbReference type="InterPro" id="IPR033452">
    <property type="entry name" value="GH30_C"/>
</dbReference>
<dbReference type="STRING" id="1408157.A0A1J7JGC2"/>
<dbReference type="GO" id="GO:0016020">
    <property type="term" value="C:membrane"/>
    <property type="evidence" value="ECO:0007669"/>
    <property type="project" value="GOC"/>
</dbReference>
<dbReference type="InterPro" id="IPR013780">
    <property type="entry name" value="Glyco_hydro_b"/>
</dbReference>
<proteinExistence type="inferred from homology"/>
<evidence type="ECO:0000256" key="2">
    <source>
        <dbReference type="ARBA" id="ARBA00022729"/>
    </source>
</evidence>
<evidence type="ECO:0000259" key="5">
    <source>
        <dbReference type="Pfam" id="PF17189"/>
    </source>
</evidence>
<dbReference type="InParanoid" id="A0A1J7JGC2"/>
<comment type="similarity">
    <text evidence="1">Belongs to the glycosyl hydrolase 30 family.</text>
</comment>
<evidence type="ECO:0000313" key="7">
    <source>
        <dbReference type="Proteomes" id="UP000182658"/>
    </source>
</evidence>
<dbReference type="Pfam" id="PF17189">
    <property type="entry name" value="Glyco_hydro_30C"/>
    <property type="match status" value="1"/>
</dbReference>
<dbReference type="InterPro" id="IPR039514">
    <property type="entry name" value="6GAL-like"/>
</dbReference>
<dbReference type="Proteomes" id="UP000182658">
    <property type="component" value="Unassembled WGS sequence"/>
</dbReference>
<dbReference type="PANTHER" id="PTHR11069:SF23">
    <property type="entry name" value="LYSOSOMAL ACID GLUCOSYLCERAMIDASE"/>
    <property type="match status" value="1"/>
</dbReference>
<reference evidence="6 7" key="1">
    <citation type="submission" date="2016-10" db="EMBL/GenBank/DDBJ databases">
        <title>Draft genome sequence of Coniochaeta ligniaria NRRL30616, a lignocellulolytic fungus for bioabatement of inhibitors in plant biomass hydrolysates.</title>
        <authorList>
            <consortium name="DOE Joint Genome Institute"/>
            <person name="Jimenez D.J."/>
            <person name="Hector R.E."/>
            <person name="Riley R."/>
            <person name="Sun H."/>
            <person name="Grigoriev I.V."/>
            <person name="Van Elsas J.D."/>
            <person name="Nichols N.N."/>
        </authorList>
    </citation>
    <scope>NUCLEOTIDE SEQUENCE [LARGE SCALE GENOMIC DNA]</scope>
    <source>
        <strain evidence="6 7">NRRL 30616</strain>
    </source>
</reference>
<dbReference type="InterPro" id="IPR001139">
    <property type="entry name" value="Glyco_hydro_30"/>
</dbReference>